<proteinExistence type="predicted"/>
<name>A0A2S8SW05_9BACT</name>
<protein>
    <submittedName>
        <fullName evidence="3">Putative outer membrane protein</fullName>
    </submittedName>
</protein>
<dbReference type="Pfam" id="PF13628">
    <property type="entry name" value="DUF4142"/>
    <property type="match status" value="1"/>
</dbReference>
<evidence type="ECO:0000313" key="3">
    <source>
        <dbReference type="EMBL" id="PQV64967.1"/>
    </source>
</evidence>
<sequence>MKNLSKNALPFVALSALLCTGMSATPSHAQPMMKMDMAANNQLKMAIGANFDRLFMIHAAMGNMAEVKLGQLALKKSRNAGVRMVARTTMQGHAAAQKDLAQNFRALALPMPTNPGPANIALYEKLSRMSGAAFDKMYMAQQVGAHEATITLFQHEIHNGKVSAAKMHAMNKLPHLLMHTAMIYDVAVKVKAPGVELRPRGVIEAARDANMKNMAMMGNM</sequence>
<dbReference type="Proteomes" id="UP000237684">
    <property type="component" value="Unassembled WGS sequence"/>
</dbReference>
<comment type="caution">
    <text evidence="3">The sequence shown here is derived from an EMBL/GenBank/DDBJ whole genome shotgun (WGS) entry which is preliminary data.</text>
</comment>
<evidence type="ECO:0000313" key="4">
    <source>
        <dbReference type="Proteomes" id="UP000237684"/>
    </source>
</evidence>
<dbReference type="AlphaFoldDB" id="A0A2S8SW05"/>
<dbReference type="PANTHER" id="PTHR38593">
    <property type="entry name" value="BLR2558 PROTEIN"/>
    <property type="match status" value="1"/>
</dbReference>
<gene>
    <name evidence="3" type="ORF">B1R32_103237</name>
</gene>
<dbReference type="RefSeq" id="WP_105482833.1">
    <property type="nucleotide sequence ID" value="NZ_NIGF01000003.1"/>
</dbReference>
<accession>A0A2S8SW05</accession>
<dbReference type="PANTHER" id="PTHR38593:SF1">
    <property type="entry name" value="BLR2558 PROTEIN"/>
    <property type="match status" value="1"/>
</dbReference>
<keyword evidence="4" id="KW-1185">Reference proteome</keyword>
<dbReference type="InterPro" id="IPR012347">
    <property type="entry name" value="Ferritin-like"/>
</dbReference>
<reference evidence="3 4" key="1">
    <citation type="journal article" date="2018" name="Syst. Appl. Microbiol.">
        <title>Abditibacterium utsteinense sp. nov., the first cultivated member of candidate phylum FBP, isolated from ice-free Antarctic soil samples.</title>
        <authorList>
            <person name="Tahon G."/>
            <person name="Tytgat B."/>
            <person name="Lebbe L."/>
            <person name="Carlier A."/>
            <person name="Willems A."/>
        </authorList>
    </citation>
    <scope>NUCLEOTIDE SEQUENCE [LARGE SCALE GENOMIC DNA]</scope>
    <source>
        <strain evidence="3 4">LMG 29911</strain>
    </source>
</reference>
<dbReference type="InParanoid" id="A0A2S8SW05"/>
<evidence type="ECO:0000259" key="2">
    <source>
        <dbReference type="Pfam" id="PF13628"/>
    </source>
</evidence>
<organism evidence="3 4">
    <name type="scientific">Abditibacterium utsteinense</name>
    <dbReference type="NCBI Taxonomy" id="1960156"/>
    <lineage>
        <taxon>Bacteria</taxon>
        <taxon>Pseudomonadati</taxon>
        <taxon>Abditibacteriota</taxon>
        <taxon>Abditibacteriia</taxon>
        <taxon>Abditibacteriales</taxon>
        <taxon>Abditibacteriaceae</taxon>
        <taxon>Abditibacterium</taxon>
    </lineage>
</organism>
<feature type="domain" description="DUF4142" evidence="2">
    <location>
        <begin position="52"/>
        <end position="183"/>
    </location>
</feature>
<feature type="chain" id="PRO_5015499073" evidence="1">
    <location>
        <begin position="30"/>
        <end position="220"/>
    </location>
</feature>
<keyword evidence="1" id="KW-0732">Signal</keyword>
<evidence type="ECO:0000256" key="1">
    <source>
        <dbReference type="SAM" id="SignalP"/>
    </source>
</evidence>
<dbReference type="Gene3D" id="1.20.1260.10">
    <property type="match status" value="1"/>
</dbReference>
<dbReference type="InterPro" id="IPR025419">
    <property type="entry name" value="DUF4142"/>
</dbReference>
<dbReference type="OrthoDB" id="9101320at2"/>
<feature type="signal peptide" evidence="1">
    <location>
        <begin position="1"/>
        <end position="29"/>
    </location>
</feature>
<dbReference type="EMBL" id="NIGF01000003">
    <property type="protein sequence ID" value="PQV64967.1"/>
    <property type="molecule type" value="Genomic_DNA"/>
</dbReference>